<reference evidence="1" key="1">
    <citation type="submission" date="2023-04" db="EMBL/GenBank/DDBJ databases">
        <title>Genome dynamics across the evolutionary transition to endosymbiosis.</title>
        <authorList>
            <person name="Siozios S."/>
            <person name="Nadal-Jimenez P."/>
            <person name="Azagi T."/>
            <person name="Sprong H."/>
            <person name="Frost C.L."/>
            <person name="Parratt S.R."/>
            <person name="Taylor G."/>
            <person name="Brettell L."/>
            <person name="Lew K.C."/>
            <person name="Croft L."/>
            <person name="King K.C."/>
            <person name="Brockhurst M.A."/>
            <person name="Hypsa V."/>
            <person name="Novakova E."/>
            <person name="Darby A.C."/>
            <person name="Hurst G.D.D."/>
        </authorList>
    </citation>
    <scope>NUCLEOTIDE SEQUENCE</scope>
    <source>
        <strain evidence="1">AIh</strain>
    </source>
</reference>
<dbReference type="Proteomes" id="UP001177597">
    <property type="component" value="Chromosome"/>
</dbReference>
<evidence type="ECO:0000313" key="2">
    <source>
        <dbReference type="Proteomes" id="UP001177597"/>
    </source>
</evidence>
<protein>
    <recommendedName>
        <fullName evidence="3">Excisionase</fullName>
    </recommendedName>
</protein>
<accession>A0AA95K510</accession>
<gene>
    <name evidence="1" type="ORF">QE207_08210</name>
</gene>
<proteinExistence type="predicted"/>
<evidence type="ECO:0008006" key="3">
    <source>
        <dbReference type="Google" id="ProtNLM"/>
    </source>
</evidence>
<organism evidence="1 2">
    <name type="scientific">Arsenophonus nasoniae</name>
    <name type="common">son-killer infecting Nasonia vitripennis</name>
    <dbReference type="NCBI Taxonomy" id="638"/>
    <lineage>
        <taxon>Bacteria</taxon>
        <taxon>Pseudomonadati</taxon>
        <taxon>Pseudomonadota</taxon>
        <taxon>Gammaproteobacteria</taxon>
        <taxon>Enterobacterales</taxon>
        <taxon>Morganellaceae</taxon>
        <taxon>Arsenophonus</taxon>
    </lineage>
</organism>
<dbReference type="AlphaFoldDB" id="A0AA95K510"/>
<dbReference type="EMBL" id="CP123498">
    <property type="protein sequence ID" value="WGL96510.1"/>
    <property type="molecule type" value="Genomic_DNA"/>
</dbReference>
<dbReference type="RefSeq" id="WP_280629990.1">
    <property type="nucleotide sequence ID" value="NZ_CP123498.1"/>
</dbReference>
<evidence type="ECO:0000313" key="1">
    <source>
        <dbReference type="EMBL" id="WGL96510.1"/>
    </source>
</evidence>
<name>A0AA95K510_9GAMM</name>
<sequence length="74" mass="8401">MSINNAGKLMRASKWAEREFEKDSIPTPKTLKRWVQNGVINGKIIDQSVWIFSNEKMGVASSVAKHVNALIEDW</sequence>